<gene>
    <name evidence="1" type="ORF">YBN1229_v1_2207</name>
</gene>
<keyword evidence="2" id="KW-1185">Reference proteome</keyword>
<reference evidence="2" key="1">
    <citation type="submission" date="2015-02" db="EMBL/GenBank/DDBJ databases">
        <authorList>
            <person name="Chooi Y.-H."/>
        </authorList>
    </citation>
    <scope>NUCLEOTIDE SEQUENCE [LARGE SCALE GENOMIC DNA]</scope>
    <source>
        <strain evidence="2">strain Y</strain>
    </source>
</reference>
<dbReference type="AlphaFoldDB" id="A0A0D6JFI0"/>
<organism evidence="1 2">
    <name type="scientific">Candidatus Filomicrobium marinum</name>
    <dbReference type="NCBI Taxonomy" id="1608628"/>
    <lineage>
        <taxon>Bacteria</taxon>
        <taxon>Pseudomonadati</taxon>
        <taxon>Pseudomonadota</taxon>
        <taxon>Alphaproteobacteria</taxon>
        <taxon>Hyphomicrobiales</taxon>
        <taxon>Hyphomicrobiaceae</taxon>
        <taxon>Filomicrobium</taxon>
    </lineage>
</organism>
<proteinExistence type="predicted"/>
<sequence length="101" mass="11431">MGFPGLRTLSDDNRLDIPRRAVSFRLQQHALRVVHPVNALSFVSHWCGARRAILARPNSPVSPLEESLQGWKFSLELSLSGENAYIFCNPFHRNDTILTCN</sequence>
<evidence type="ECO:0000313" key="2">
    <source>
        <dbReference type="Proteomes" id="UP000033187"/>
    </source>
</evidence>
<dbReference type="EMBL" id="LN829119">
    <property type="protein sequence ID" value="CPR19526.1"/>
    <property type="molecule type" value="Genomic_DNA"/>
</dbReference>
<dbReference type="KEGG" id="fil:BN1229_v1_2208"/>
<dbReference type="KEGG" id="fiy:BN1229_v1_2207"/>
<dbReference type="Proteomes" id="UP000033187">
    <property type="component" value="Chromosome 1"/>
</dbReference>
<name>A0A0D6JFI0_9HYPH</name>
<accession>A0A0D6JFI0</accession>
<protein>
    <submittedName>
        <fullName evidence="1">Uncharacterized protein</fullName>
    </submittedName>
</protein>
<evidence type="ECO:0000313" key="1">
    <source>
        <dbReference type="EMBL" id="CPR19526.1"/>
    </source>
</evidence>